<keyword evidence="10" id="KW-1185">Reference proteome</keyword>
<dbReference type="GO" id="GO:0046872">
    <property type="term" value="F:metal ion binding"/>
    <property type="evidence" value="ECO:0007669"/>
    <property type="project" value="UniProtKB-KW"/>
</dbReference>
<evidence type="ECO:0000256" key="5">
    <source>
        <dbReference type="ARBA" id="ARBA00022691"/>
    </source>
</evidence>
<dbReference type="SUPFAM" id="SSF82199">
    <property type="entry name" value="SET domain"/>
    <property type="match status" value="1"/>
</dbReference>
<dbReference type="InterPro" id="IPR001214">
    <property type="entry name" value="SET_dom"/>
</dbReference>
<protein>
    <submittedName>
        <fullName evidence="9">Histone-lysine N-methyltransferase</fullName>
    </submittedName>
</protein>
<name>A0A2R6QVN5_ACTCC</name>
<dbReference type="PANTHER" id="PTHR46223:SF3">
    <property type="entry name" value="HISTONE-LYSINE N-METHYLTRANSFERASE SET-23"/>
    <property type="match status" value="1"/>
</dbReference>
<dbReference type="Proteomes" id="UP000241394">
    <property type="component" value="Chromosome LG12"/>
</dbReference>
<dbReference type="PANTHER" id="PTHR46223">
    <property type="entry name" value="HISTONE-LYSINE N-METHYLTRANSFERASE SUV39H"/>
    <property type="match status" value="1"/>
</dbReference>
<dbReference type="Gramene" id="PSS15805">
    <property type="protein sequence ID" value="PSS15805"/>
    <property type="gene ID" value="CEY00_Acc13298"/>
</dbReference>
<evidence type="ECO:0000256" key="1">
    <source>
        <dbReference type="ARBA" id="ARBA00004286"/>
    </source>
</evidence>
<dbReference type="GO" id="GO:0005694">
    <property type="term" value="C:chromosome"/>
    <property type="evidence" value="ECO:0007669"/>
    <property type="project" value="UniProtKB-SubCell"/>
</dbReference>
<dbReference type="OMA" id="GLECENR"/>
<evidence type="ECO:0000256" key="2">
    <source>
        <dbReference type="ARBA" id="ARBA00022454"/>
    </source>
</evidence>
<dbReference type="STRING" id="1590841.A0A2R6QVN5"/>
<dbReference type="FunCoup" id="A0A2R6QVN5">
    <property type="interactions" value="1641"/>
</dbReference>
<keyword evidence="2" id="KW-0158">Chromosome</keyword>
<evidence type="ECO:0000256" key="7">
    <source>
        <dbReference type="ARBA" id="ARBA00022833"/>
    </source>
</evidence>
<accession>A0A2R6QVN5</accession>
<dbReference type="InterPro" id="IPR050973">
    <property type="entry name" value="H3K9_Histone-Lys_N-MTase"/>
</dbReference>
<evidence type="ECO:0000313" key="10">
    <source>
        <dbReference type="Proteomes" id="UP000241394"/>
    </source>
</evidence>
<proteinExistence type="predicted"/>
<keyword evidence="7" id="KW-0862">Zinc</keyword>
<sequence length="331" mass="36805">MEEKRPRPEDQEAGAHERALFQCADLILPWLHSAELAATSSTCKTLNRISRSITASRFSDAARGFEPLPIPFVNAVDHHPYTYFLYTPVQAHGSDSVRDRQAWGSTRTDSSRPERLDAWVGDACGCECERCDGDSGCPCSDLDSAELARECGPSCRCSVECGNRVTQGGISVRLKIVRDKRKGWGLCADERIGRGQFVCEYTGELLTTKEARRWQQRYDHLASDGRFSCALLVVREHLPSGKACMRMNIDATVMGNVSRFINHSCDGGNLSTVIVRSSGALLPRLCFFASRDIQKDEELTFSYGEIRLRSKGLQCFCDSHDCFGILPSENT</sequence>
<evidence type="ECO:0000259" key="8">
    <source>
        <dbReference type="PROSITE" id="PS50280"/>
    </source>
</evidence>
<dbReference type="PROSITE" id="PS50280">
    <property type="entry name" value="SET"/>
    <property type="match status" value="1"/>
</dbReference>
<dbReference type="EMBL" id="NKQK01000012">
    <property type="protein sequence ID" value="PSS15805.1"/>
    <property type="molecule type" value="Genomic_DNA"/>
</dbReference>
<reference evidence="10" key="2">
    <citation type="journal article" date="2018" name="BMC Genomics">
        <title>A manually annotated Actinidia chinensis var. chinensis (kiwifruit) genome highlights the challenges associated with draft genomes and gene prediction in plants.</title>
        <authorList>
            <person name="Pilkington S.M."/>
            <person name="Crowhurst R."/>
            <person name="Hilario E."/>
            <person name="Nardozza S."/>
            <person name="Fraser L."/>
            <person name="Peng Y."/>
            <person name="Gunaseelan K."/>
            <person name="Simpson R."/>
            <person name="Tahir J."/>
            <person name="Deroles S.C."/>
            <person name="Templeton K."/>
            <person name="Luo Z."/>
            <person name="Davy M."/>
            <person name="Cheng C."/>
            <person name="McNeilage M."/>
            <person name="Scaglione D."/>
            <person name="Liu Y."/>
            <person name="Zhang Q."/>
            <person name="Datson P."/>
            <person name="De Silva N."/>
            <person name="Gardiner S.E."/>
            <person name="Bassett H."/>
            <person name="Chagne D."/>
            <person name="McCallum J."/>
            <person name="Dzierzon H."/>
            <person name="Deng C."/>
            <person name="Wang Y.Y."/>
            <person name="Barron L."/>
            <person name="Manako K."/>
            <person name="Bowen J."/>
            <person name="Foster T.M."/>
            <person name="Erridge Z.A."/>
            <person name="Tiffin H."/>
            <person name="Waite C.N."/>
            <person name="Davies K.M."/>
            <person name="Grierson E.P."/>
            <person name="Laing W.A."/>
            <person name="Kirk R."/>
            <person name="Chen X."/>
            <person name="Wood M."/>
            <person name="Montefiori M."/>
            <person name="Brummell D.A."/>
            <person name="Schwinn K.E."/>
            <person name="Catanach A."/>
            <person name="Fullerton C."/>
            <person name="Li D."/>
            <person name="Meiyalaghan S."/>
            <person name="Nieuwenhuizen N."/>
            <person name="Read N."/>
            <person name="Prakash R."/>
            <person name="Hunter D."/>
            <person name="Zhang H."/>
            <person name="McKenzie M."/>
            <person name="Knabel M."/>
            <person name="Harris A."/>
            <person name="Allan A.C."/>
            <person name="Gleave A."/>
            <person name="Chen A."/>
            <person name="Janssen B.J."/>
            <person name="Plunkett B."/>
            <person name="Ampomah-Dwamena C."/>
            <person name="Voogd C."/>
            <person name="Leif D."/>
            <person name="Lafferty D."/>
            <person name="Souleyre E.J.F."/>
            <person name="Varkonyi-Gasic E."/>
            <person name="Gambi F."/>
            <person name="Hanley J."/>
            <person name="Yao J.L."/>
            <person name="Cheung J."/>
            <person name="David K.M."/>
            <person name="Warren B."/>
            <person name="Marsh K."/>
            <person name="Snowden K.C."/>
            <person name="Lin-Wang K."/>
            <person name="Brian L."/>
            <person name="Martinez-Sanchez M."/>
            <person name="Wang M."/>
            <person name="Ileperuma N."/>
            <person name="Macnee N."/>
            <person name="Campin R."/>
            <person name="McAtee P."/>
            <person name="Drummond R.S.M."/>
            <person name="Espley R.V."/>
            <person name="Ireland H.S."/>
            <person name="Wu R."/>
            <person name="Atkinson R.G."/>
            <person name="Karunairetnam S."/>
            <person name="Bulley S."/>
            <person name="Chunkath S."/>
            <person name="Hanley Z."/>
            <person name="Storey R."/>
            <person name="Thrimawithana A.H."/>
            <person name="Thomson S."/>
            <person name="David C."/>
            <person name="Testolin R."/>
            <person name="Huang H."/>
            <person name="Hellens R.P."/>
            <person name="Schaffer R.J."/>
        </authorList>
    </citation>
    <scope>NUCLEOTIDE SEQUENCE [LARGE SCALE GENOMIC DNA]</scope>
    <source>
        <strain evidence="10">cv. Red5</strain>
    </source>
</reference>
<organism evidence="9 10">
    <name type="scientific">Actinidia chinensis var. chinensis</name>
    <name type="common">Chinese soft-hair kiwi</name>
    <dbReference type="NCBI Taxonomy" id="1590841"/>
    <lineage>
        <taxon>Eukaryota</taxon>
        <taxon>Viridiplantae</taxon>
        <taxon>Streptophyta</taxon>
        <taxon>Embryophyta</taxon>
        <taxon>Tracheophyta</taxon>
        <taxon>Spermatophyta</taxon>
        <taxon>Magnoliopsida</taxon>
        <taxon>eudicotyledons</taxon>
        <taxon>Gunneridae</taxon>
        <taxon>Pentapetalae</taxon>
        <taxon>asterids</taxon>
        <taxon>Ericales</taxon>
        <taxon>Actinidiaceae</taxon>
        <taxon>Actinidia</taxon>
    </lineage>
</organism>
<evidence type="ECO:0000313" key="9">
    <source>
        <dbReference type="EMBL" id="PSS15805.1"/>
    </source>
</evidence>
<dbReference type="GO" id="GO:0008168">
    <property type="term" value="F:methyltransferase activity"/>
    <property type="evidence" value="ECO:0007669"/>
    <property type="project" value="UniProtKB-KW"/>
</dbReference>
<keyword evidence="6" id="KW-0479">Metal-binding</keyword>
<comment type="caution">
    <text evidence="9">The sequence shown here is derived from an EMBL/GenBank/DDBJ whole genome shotgun (WGS) entry which is preliminary data.</text>
</comment>
<dbReference type="AlphaFoldDB" id="A0A2R6QVN5"/>
<dbReference type="OrthoDB" id="5792673at2759"/>
<dbReference type="SMART" id="SM00317">
    <property type="entry name" value="SET"/>
    <property type="match status" value="1"/>
</dbReference>
<evidence type="ECO:0000256" key="3">
    <source>
        <dbReference type="ARBA" id="ARBA00022603"/>
    </source>
</evidence>
<keyword evidence="3 9" id="KW-0489">Methyltransferase</keyword>
<evidence type="ECO:0000256" key="6">
    <source>
        <dbReference type="ARBA" id="ARBA00022723"/>
    </source>
</evidence>
<evidence type="ECO:0000256" key="4">
    <source>
        <dbReference type="ARBA" id="ARBA00022679"/>
    </source>
</evidence>
<dbReference type="InParanoid" id="A0A2R6QVN5"/>
<keyword evidence="4 9" id="KW-0808">Transferase</keyword>
<dbReference type="InterPro" id="IPR046341">
    <property type="entry name" value="SET_dom_sf"/>
</dbReference>
<feature type="domain" description="SET" evidence="8">
    <location>
        <begin position="172"/>
        <end position="304"/>
    </location>
</feature>
<reference evidence="9 10" key="1">
    <citation type="submission" date="2017-07" db="EMBL/GenBank/DDBJ databases">
        <title>An improved, manually edited Actinidia chinensis var. chinensis (kiwifruit) genome highlights the challenges associated with draft genomes and gene prediction in plants.</title>
        <authorList>
            <person name="Pilkington S."/>
            <person name="Crowhurst R."/>
            <person name="Hilario E."/>
            <person name="Nardozza S."/>
            <person name="Fraser L."/>
            <person name="Peng Y."/>
            <person name="Gunaseelan K."/>
            <person name="Simpson R."/>
            <person name="Tahir J."/>
            <person name="Deroles S."/>
            <person name="Templeton K."/>
            <person name="Luo Z."/>
            <person name="Davy M."/>
            <person name="Cheng C."/>
            <person name="Mcneilage M."/>
            <person name="Scaglione D."/>
            <person name="Liu Y."/>
            <person name="Zhang Q."/>
            <person name="Datson P."/>
            <person name="De Silva N."/>
            <person name="Gardiner S."/>
            <person name="Bassett H."/>
            <person name="Chagne D."/>
            <person name="Mccallum J."/>
            <person name="Dzierzon H."/>
            <person name="Deng C."/>
            <person name="Wang Y.-Y."/>
            <person name="Barron N."/>
            <person name="Manako K."/>
            <person name="Bowen J."/>
            <person name="Foster T."/>
            <person name="Erridge Z."/>
            <person name="Tiffin H."/>
            <person name="Waite C."/>
            <person name="Davies K."/>
            <person name="Grierson E."/>
            <person name="Laing W."/>
            <person name="Kirk R."/>
            <person name="Chen X."/>
            <person name="Wood M."/>
            <person name="Montefiori M."/>
            <person name="Brummell D."/>
            <person name="Schwinn K."/>
            <person name="Catanach A."/>
            <person name="Fullerton C."/>
            <person name="Li D."/>
            <person name="Meiyalaghan S."/>
            <person name="Nieuwenhuizen N."/>
            <person name="Read N."/>
            <person name="Prakash R."/>
            <person name="Hunter D."/>
            <person name="Zhang H."/>
            <person name="Mckenzie M."/>
            <person name="Knabel M."/>
            <person name="Harris A."/>
            <person name="Allan A."/>
            <person name="Chen A."/>
            <person name="Janssen B."/>
            <person name="Plunkett B."/>
            <person name="Dwamena C."/>
            <person name="Voogd C."/>
            <person name="Leif D."/>
            <person name="Lafferty D."/>
            <person name="Souleyre E."/>
            <person name="Varkonyi-Gasic E."/>
            <person name="Gambi F."/>
            <person name="Hanley J."/>
            <person name="Yao J.-L."/>
            <person name="Cheung J."/>
            <person name="David K."/>
            <person name="Warren B."/>
            <person name="Marsh K."/>
            <person name="Snowden K."/>
            <person name="Lin-Wang K."/>
            <person name="Brian L."/>
            <person name="Martinez-Sanchez M."/>
            <person name="Wang M."/>
            <person name="Ileperuma N."/>
            <person name="Macnee N."/>
            <person name="Campin R."/>
            <person name="Mcatee P."/>
            <person name="Drummond R."/>
            <person name="Espley R."/>
            <person name="Ireland H."/>
            <person name="Wu R."/>
            <person name="Atkinson R."/>
            <person name="Karunairetnam S."/>
            <person name="Bulley S."/>
            <person name="Chunkath S."/>
            <person name="Hanley Z."/>
            <person name="Storey R."/>
            <person name="Thrimawithana A."/>
            <person name="Thomson S."/>
            <person name="David C."/>
            <person name="Testolin R."/>
        </authorList>
    </citation>
    <scope>NUCLEOTIDE SEQUENCE [LARGE SCALE GENOMIC DNA]</scope>
    <source>
        <strain evidence="10">cv. Red5</strain>
        <tissue evidence="9">Young leaf</tissue>
    </source>
</reference>
<dbReference type="Pfam" id="PF00856">
    <property type="entry name" value="SET"/>
    <property type="match status" value="1"/>
</dbReference>
<gene>
    <name evidence="9" type="ORF">CEY00_Acc13298</name>
</gene>
<keyword evidence="5" id="KW-0949">S-adenosyl-L-methionine</keyword>
<dbReference type="Gene3D" id="2.170.270.10">
    <property type="entry name" value="SET domain"/>
    <property type="match status" value="1"/>
</dbReference>
<dbReference type="GO" id="GO:0032259">
    <property type="term" value="P:methylation"/>
    <property type="evidence" value="ECO:0007669"/>
    <property type="project" value="UniProtKB-KW"/>
</dbReference>
<comment type="subcellular location">
    <subcellularLocation>
        <location evidence="1">Chromosome</location>
    </subcellularLocation>
</comment>